<dbReference type="PANTHER" id="PTHR39080:SF1">
    <property type="entry name" value="LARGE RIBOSOMAL SUBUNIT PROTEIN BL28A"/>
    <property type="match status" value="1"/>
</dbReference>
<keyword evidence="7" id="KW-1185">Reference proteome</keyword>
<evidence type="ECO:0000313" key="6">
    <source>
        <dbReference type="EMBL" id="RST98563.1"/>
    </source>
</evidence>
<dbReference type="OrthoDB" id="9805609at2"/>
<dbReference type="Gene3D" id="2.30.170.40">
    <property type="entry name" value="Ribosomal protein L28/L24"/>
    <property type="match status" value="1"/>
</dbReference>
<reference evidence="6 7" key="1">
    <citation type="submission" date="2017-05" db="EMBL/GenBank/DDBJ databases">
        <title>Vagococcus spp. assemblies.</title>
        <authorList>
            <person name="Gulvik C.A."/>
        </authorList>
    </citation>
    <scope>NUCLEOTIDE SEQUENCE [LARGE SCALE GENOMIC DNA]</scope>
    <source>
        <strain evidence="6 7">SS1995</strain>
    </source>
</reference>
<evidence type="ECO:0000256" key="3">
    <source>
        <dbReference type="ARBA" id="ARBA00023274"/>
    </source>
</evidence>
<proteinExistence type="inferred from homology"/>
<dbReference type="InterPro" id="IPR034704">
    <property type="entry name" value="Ribosomal_bL28/bL31-like_sf"/>
</dbReference>
<evidence type="ECO:0000256" key="4">
    <source>
        <dbReference type="ARBA" id="ARBA00035174"/>
    </source>
</evidence>
<gene>
    <name evidence="5" type="primary">rpmB</name>
    <name evidence="6" type="ORF">CBF37_07245</name>
</gene>
<dbReference type="InterPro" id="IPR037147">
    <property type="entry name" value="Ribosomal_bL28_sf"/>
</dbReference>
<dbReference type="InterPro" id="IPR001383">
    <property type="entry name" value="Ribosomal_bL28_bact-type"/>
</dbReference>
<protein>
    <recommendedName>
        <fullName evidence="4 5">Large ribosomal subunit protein bL28</fullName>
    </recommendedName>
</protein>
<evidence type="ECO:0000313" key="7">
    <source>
        <dbReference type="Proteomes" id="UP000287857"/>
    </source>
</evidence>
<evidence type="ECO:0000256" key="5">
    <source>
        <dbReference type="HAMAP-Rule" id="MF_00373"/>
    </source>
</evidence>
<dbReference type="InterPro" id="IPR026569">
    <property type="entry name" value="Ribosomal_bL28"/>
</dbReference>
<dbReference type="GO" id="GO:0003735">
    <property type="term" value="F:structural constituent of ribosome"/>
    <property type="evidence" value="ECO:0007669"/>
    <property type="project" value="InterPro"/>
</dbReference>
<dbReference type="GO" id="GO:0006412">
    <property type="term" value="P:translation"/>
    <property type="evidence" value="ECO:0007669"/>
    <property type="project" value="UniProtKB-UniRule"/>
</dbReference>
<dbReference type="NCBIfam" id="TIGR00009">
    <property type="entry name" value="L28"/>
    <property type="match status" value="1"/>
</dbReference>
<dbReference type="GO" id="GO:1990904">
    <property type="term" value="C:ribonucleoprotein complex"/>
    <property type="evidence" value="ECO:0007669"/>
    <property type="project" value="UniProtKB-KW"/>
</dbReference>
<comment type="caution">
    <text evidence="6">The sequence shown here is derived from an EMBL/GenBank/DDBJ whole genome shotgun (WGS) entry which is preliminary data.</text>
</comment>
<dbReference type="PANTHER" id="PTHR39080">
    <property type="entry name" value="50S RIBOSOMAL PROTEIN L28"/>
    <property type="match status" value="1"/>
</dbReference>
<organism evidence="6 7">
    <name type="scientific">Vagococcus vulneris</name>
    <dbReference type="NCBI Taxonomy" id="1977869"/>
    <lineage>
        <taxon>Bacteria</taxon>
        <taxon>Bacillati</taxon>
        <taxon>Bacillota</taxon>
        <taxon>Bacilli</taxon>
        <taxon>Lactobacillales</taxon>
        <taxon>Enterococcaceae</taxon>
        <taxon>Vagococcus</taxon>
    </lineage>
</organism>
<sequence length="62" mass="7070">MAKECYITGRKARTGNNRSHAMNSSKRTWKANLQKVRILVDGKPKKVWVSTRALKSGKVERV</sequence>
<evidence type="ECO:0000256" key="1">
    <source>
        <dbReference type="ARBA" id="ARBA00008760"/>
    </source>
</evidence>
<dbReference type="HAMAP" id="MF_00373">
    <property type="entry name" value="Ribosomal_bL28"/>
    <property type="match status" value="1"/>
</dbReference>
<comment type="similarity">
    <text evidence="1 5">Belongs to the bacterial ribosomal protein bL28 family.</text>
</comment>
<dbReference type="Proteomes" id="UP000287857">
    <property type="component" value="Unassembled WGS sequence"/>
</dbReference>
<evidence type="ECO:0000256" key="2">
    <source>
        <dbReference type="ARBA" id="ARBA00022980"/>
    </source>
</evidence>
<name>A0A429ZXG2_9ENTE</name>
<dbReference type="SUPFAM" id="SSF143800">
    <property type="entry name" value="L28p-like"/>
    <property type="match status" value="1"/>
</dbReference>
<dbReference type="RefSeq" id="WP_125984096.1">
    <property type="nucleotide sequence ID" value="NZ_NGJS01000009.1"/>
</dbReference>
<keyword evidence="3 5" id="KW-0687">Ribonucleoprotein</keyword>
<keyword evidence="2 5" id="KW-0689">Ribosomal protein</keyword>
<dbReference type="InterPro" id="IPR050096">
    <property type="entry name" value="Bacterial_rp_bL28"/>
</dbReference>
<dbReference type="GO" id="GO:0005840">
    <property type="term" value="C:ribosome"/>
    <property type="evidence" value="ECO:0007669"/>
    <property type="project" value="UniProtKB-KW"/>
</dbReference>
<accession>A0A429ZXG2</accession>
<dbReference type="AlphaFoldDB" id="A0A429ZXG2"/>
<dbReference type="Pfam" id="PF00830">
    <property type="entry name" value="Ribosomal_L28"/>
    <property type="match status" value="1"/>
</dbReference>
<dbReference type="EMBL" id="NGJS01000009">
    <property type="protein sequence ID" value="RST98563.1"/>
    <property type="molecule type" value="Genomic_DNA"/>
</dbReference>